<name>A0A4U5LX36_STECR</name>
<dbReference type="Proteomes" id="UP000298663">
    <property type="component" value="Unassembled WGS sequence"/>
</dbReference>
<evidence type="ECO:0000313" key="1">
    <source>
        <dbReference type="EMBL" id="TKR60767.1"/>
    </source>
</evidence>
<proteinExistence type="predicted"/>
<comment type="caution">
    <text evidence="1">The sequence shown here is derived from an EMBL/GenBank/DDBJ whole genome shotgun (WGS) entry which is preliminary data.</text>
</comment>
<sequence>MVVYWIGAVYGLTQMQTDLSVQKLAMPNCHIVDFKNRYDDTIQVSVVFTYVFQIYIFQEMQNDDTLFVTRATSQTPPKWSVWNP</sequence>
<reference evidence="1 2" key="1">
    <citation type="journal article" date="2015" name="Genome Biol.">
        <title>Comparative genomics of Steinernema reveals deeply conserved gene regulatory networks.</title>
        <authorList>
            <person name="Dillman A.R."/>
            <person name="Macchietto M."/>
            <person name="Porter C.F."/>
            <person name="Rogers A."/>
            <person name="Williams B."/>
            <person name="Antoshechkin I."/>
            <person name="Lee M.M."/>
            <person name="Goodwin Z."/>
            <person name="Lu X."/>
            <person name="Lewis E.E."/>
            <person name="Goodrich-Blair H."/>
            <person name="Stock S.P."/>
            <person name="Adams B.J."/>
            <person name="Sternberg P.W."/>
            <person name="Mortazavi A."/>
        </authorList>
    </citation>
    <scope>NUCLEOTIDE SEQUENCE [LARGE SCALE GENOMIC DNA]</scope>
    <source>
        <strain evidence="1 2">ALL</strain>
    </source>
</reference>
<keyword evidence="2" id="KW-1185">Reference proteome</keyword>
<dbReference type="EMBL" id="AZBU02000011">
    <property type="protein sequence ID" value="TKR60767.1"/>
    <property type="molecule type" value="Genomic_DNA"/>
</dbReference>
<evidence type="ECO:0000313" key="2">
    <source>
        <dbReference type="Proteomes" id="UP000298663"/>
    </source>
</evidence>
<organism evidence="1 2">
    <name type="scientific">Steinernema carpocapsae</name>
    <name type="common">Entomopathogenic nematode</name>
    <dbReference type="NCBI Taxonomy" id="34508"/>
    <lineage>
        <taxon>Eukaryota</taxon>
        <taxon>Metazoa</taxon>
        <taxon>Ecdysozoa</taxon>
        <taxon>Nematoda</taxon>
        <taxon>Chromadorea</taxon>
        <taxon>Rhabditida</taxon>
        <taxon>Tylenchina</taxon>
        <taxon>Panagrolaimomorpha</taxon>
        <taxon>Strongyloidoidea</taxon>
        <taxon>Steinernematidae</taxon>
        <taxon>Steinernema</taxon>
    </lineage>
</organism>
<accession>A0A4U5LX36</accession>
<dbReference type="AlphaFoldDB" id="A0A4U5LX36"/>
<gene>
    <name evidence="1" type="ORF">L596_027962</name>
</gene>
<reference evidence="1 2" key="2">
    <citation type="journal article" date="2019" name="G3 (Bethesda)">
        <title>Hybrid Assembly of the Genome of the Entomopathogenic Nematode Steinernema carpocapsae Identifies the X-Chromosome.</title>
        <authorList>
            <person name="Serra L."/>
            <person name="Macchietto M."/>
            <person name="Macias-Munoz A."/>
            <person name="McGill C.J."/>
            <person name="Rodriguez I.M."/>
            <person name="Rodriguez B."/>
            <person name="Murad R."/>
            <person name="Mortazavi A."/>
        </authorList>
    </citation>
    <scope>NUCLEOTIDE SEQUENCE [LARGE SCALE GENOMIC DNA]</scope>
    <source>
        <strain evidence="1 2">ALL</strain>
    </source>
</reference>
<protein>
    <submittedName>
        <fullName evidence="1">Uncharacterized protein</fullName>
    </submittedName>
</protein>